<gene>
    <name evidence="1" type="ORF">K4H94_01945</name>
</gene>
<dbReference type="RefSeq" id="WP_021874942.1">
    <property type="nucleotide sequence ID" value="NZ_CP018624.1"/>
</dbReference>
<accession>A0ABD4RFU5</accession>
<evidence type="ECO:0000313" key="1">
    <source>
        <dbReference type="EMBL" id="MBX7289814.1"/>
    </source>
</evidence>
<reference evidence="1 2" key="1">
    <citation type="submission" date="2021-08" db="EMBL/GenBank/DDBJ databases">
        <title>Genome sequence analysis of Clostridium chauvoei strains of European origin and evaluation of typing options for outbreak investigations.</title>
        <authorList>
            <person name="Abdel-Glil M."/>
            <person name="Thomas P."/>
            <person name="Seyboldt C."/>
        </authorList>
    </citation>
    <scope>NUCLEOTIDE SEQUENCE [LARGE SCALE GENOMIC DNA]</scope>
    <source>
        <strain evidence="1 2">S0260-09</strain>
    </source>
</reference>
<dbReference type="AlphaFoldDB" id="A0ABD4RFU5"/>
<dbReference type="InterPro" id="IPR010866">
    <property type="entry name" value="A-2_8-polyST"/>
</dbReference>
<dbReference type="GeneID" id="66300954"/>
<dbReference type="Pfam" id="PF07388">
    <property type="entry name" value="A-2_8-polyST"/>
    <property type="match status" value="1"/>
</dbReference>
<proteinExistence type="predicted"/>
<comment type="caution">
    <text evidence="1">The sequence shown here is derived from an EMBL/GenBank/DDBJ whole genome shotgun (WGS) entry which is preliminary data.</text>
</comment>
<sequence>MKSNVFIAHTPYHILLSSSVALQKNKKENILILFKHFNYREEEYKWLDKYFSQIYIIPSSQFDERVLANDGTKINERKLTLDNCKLIRNITNDVLNKGVEEIFIFNDTFIMVQILVDRLSKNGATISAIEDGGAAYVDTILPKKKLEAKDYLLLRPVAIPAMYFNFYNKYEEIAVYGTSKKVSNYYVLYPKYVREEFKFKNIIQIKRQYFKEVIDSSTKDKSNINYSYILTLETYSEKAYNSYKEIIKNLRDDNKKIYLKYHPREENFYLNEMIDENIKILPSNKALEEILVGSKGNIIIGSGLSTIYLTVPVISDNKYFAMYKLMNMNVNKKYIEILKDLGVKMPNSILEFTDELNKIKV</sequence>
<protein>
    <submittedName>
        <fullName evidence="1">Alpha-2,8-polysialyltransferase family protein</fullName>
    </submittedName>
</protein>
<dbReference type="EMBL" id="JAIFTX010000003">
    <property type="protein sequence ID" value="MBX7289814.1"/>
    <property type="molecule type" value="Genomic_DNA"/>
</dbReference>
<organism evidence="1 2">
    <name type="scientific">Clostridium chauvoei</name>
    <dbReference type="NCBI Taxonomy" id="46867"/>
    <lineage>
        <taxon>Bacteria</taxon>
        <taxon>Bacillati</taxon>
        <taxon>Bacillota</taxon>
        <taxon>Clostridia</taxon>
        <taxon>Eubacteriales</taxon>
        <taxon>Clostridiaceae</taxon>
        <taxon>Clostridium</taxon>
    </lineage>
</organism>
<dbReference type="KEGG" id="cchv:BTM20_03690"/>
<evidence type="ECO:0000313" key="2">
    <source>
        <dbReference type="Proteomes" id="UP000775179"/>
    </source>
</evidence>
<name>A0ABD4RFU5_9CLOT</name>
<dbReference type="Proteomes" id="UP000775179">
    <property type="component" value="Unassembled WGS sequence"/>
</dbReference>